<dbReference type="PANTHER" id="PTHR16166">
    <property type="entry name" value="VACUOLAR PROTEIN SORTING-ASSOCIATED PROTEIN VPS13"/>
    <property type="match status" value="1"/>
</dbReference>
<dbReference type="Proteomes" id="UP001620645">
    <property type="component" value="Unassembled WGS sequence"/>
</dbReference>
<feature type="region of interest" description="Disordered" evidence="2">
    <location>
        <begin position="1684"/>
        <end position="1717"/>
    </location>
</feature>
<organism evidence="4 5">
    <name type="scientific">Heterodera schachtii</name>
    <name type="common">Sugarbeet cyst nematode worm</name>
    <name type="synonym">Tylenchus schachtii</name>
    <dbReference type="NCBI Taxonomy" id="97005"/>
    <lineage>
        <taxon>Eukaryota</taxon>
        <taxon>Metazoa</taxon>
        <taxon>Ecdysozoa</taxon>
        <taxon>Nematoda</taxon>
        <taxon>Chromadorea</taxon>
        <taxon>Rhabditida</taxon>
        <taxon>Tylenchina</taxon>
        <taxon>Tylenchomorpha</taxon>
        <taxon>Tylenchoidea</taxon>
        <taxon>Heteroderidae</taxon>
        <taxon>Heteroderinae</taxon>
        <taxon>Heterodera</taxon>
    </lineage>
</organism>
<protein>
    <recommendedName>
        <fullName evidence="3">Chorein N-terminal domain-containing protein</fullName>
    </recommendedName>
</protein>
<proteinExistence type="predicted"/>
<dbReference type="PANTHER" id="PTHR16166:SF141">
    <property type="entry name" value="INTERMEMBRANE LIPID TRANSFER PROTEIN VPS13D"/>
    <property type="match status" value="1"/>
</dbReference>
<dbReference type="Pfam" id="PF12624">
    <property type="entry name" value="VPS13_N"/>
    <property type="match status" value="1"/>
</dbReference>
<dbReference type="InterPro" id="IPR026847">
    <property type="entry name" value="VPS13"/>
</dbReference>
<name>A0ABD2IA50_HETSC</name>
<sequence>MLESFVAWVLNNYVGEYFRLNTDQLSIALLQGQVDLENVPLRATALSKFDIPVQVKCGVIGSLQLRIPLAHIRSQPWTLRLRDCLALLGPSSVSQCQDVQTVDKWQQQKRERWLDELETVHKRKLLEQLGIESTEDTTDQDSWWGASLLSSISNNIQVILENAHIRYECPSYNFGVKIQSLTIQTTNANWRPGFVQNAEGVNIFKKIVISGFSIYWNPTDDTHCQQQRDRVRLVPSYEMLREELGSPSSSCASDQFILLPFSLEVRIEQNSSRFPLLRTVPSTPRFKLDVRSQRIEMELNKRQIAQIQLLAYDWAQFERSRPHRKWRPLVSVHESPKQWWRFAIGRTLDEVRGRCPFFPRATVLTRVRLVNGYARAYRRRLKMCLELHSESADGTNDHVSCSPPPPISHEDIALIKQIEHGSEFTYNVLHGLREAVFQQLLLKSNIGKHSSCSLNESPFEIIKSDTRPITAQMLAKGSAPSTGWYGWITNWFTEEGNNDSEAQNELKNCGNDVNEALYLSMKPPKLTKHKLDPELKAVESRMEAEILQVLNESWDESTILRRDNLLAEIVLNVAKVFFRLSEDEEENEAKMEQGKPSSSSLVSDRGGAGVETASSSSAAADVQQLLTFDLSRLCSRINLSPKEHRTELSLSVADLTVQRVKHHQQQHQRHRTTESPAENCGDGAASADGKRKIAEKSPLDTDELGFFGSDEFDESLFYGFQQKNIQSTHLLLAIGRTYGENYAKDANGKQKRSKRSNLRQKGQQIGRRSAHSPSSSTAAAAAAAKPTDEHGHQGEDNNAILRLFYKRLAPKLEVYHELNISCAPLSILCDECALSGIFEPFTQKVQERFDQKQQPYVQEHSEPGPSPTDAVTHQLFASFSIPELLVQLGSQKAAQGYLMNPKIGHIEPSTSSTQSESDQSATSSFVRSSVRSLQISYSRIDSQRLSKWELDFDDVLIWLLEKGNRIKTTPFLRLNIRDLNVKSASSRVKAFLNLTIDYYRLRTLPGWEPLLEQCNKFGIDVDFTDSKQTNILLKPATGDTLEFTLTQLFIERALDFVAHSNSLQQIVFASDQADGLDRLRHLFHQQRQNAPGNIKVYDHHHPYETDLESGLTSDFDVQFELADGFAVSLVGIVDEEGESKGLKQEELCYGRLSGIKLNVGKFKATYRINCHIDSIQMDNQIIGADRWHFLFCDPGALKDEPMVGLPALAFEMSYTPSEFFDVYECFRLKLSNACILLDEQLLWRLVHFWRCVLKRWQDQSDHQQRENVTTPTDGTECGTESPSFLHNNCYFGTLQLEFGNISLSVLTVDKSALSLSIRQLKDSFSEQITLFSFENALVTLAPFCWLRYFCSLSRLLETLGNFYLNELKRQKLNIIFAMDAFGNPMALGNELKEGLQGLIFEGDLAGFAFGIGYGAANSLSKVTSSMAQGVGSLTFDEKHEELRRQMRRAKPEQSGPLTHLYGGIKGLGVGVFGGLTAIVKNTVTATQENGLISGIARGVTTGAIDTLTKPLQGTLDLLEGTASAVKEMVGAPLVRRAHFPDRRLRPSRVCSSLSGLLPAYSVEKAEAQLELMRITGTYALNDQNRLLAVVPFLVRTNFNGARVVQRALISLVQCCIVRQVDSQPSMVTYRVLFQHFDIVRLVPNENQQQNDKGGEAAAGGRNSTKTTATQQRLALIEFVTNSDDPQRHHSLSARASSSAHSAHQQHQQHHHPQQRHQSLTLWCSDRETAKLLCKQIMRAKALFDRRATGGKVLQRNAKKLQPIFTI</sequence>
<keyword evidence="5" id="KW-1185">Reference proteome</keyword>
<evidence type="ECO:0000256" key="1">
    <source>
        <dbReference type="ARBA" id="ARBA00022448"/>
    </source>
</evidence>
<reference evidence="4 5" key="1">
    <citation type="submission" date="2024-10" db="EMBL/GenBank/DDBJ databases">
        <authorList>
            <person name="Kim D."/>
        </authorList>
    </citation>
    <scope>NUCLEOTIDE SEQUENCE [LARGE SCALE GENOMIC DNA]</scope>
    <source>
        <strain evidence="4">Taebaek</strain>
    </source>
</reference>
<feature type="compositionally biased region" description="Low complexity" evidence="2">
    <location>
        <begin position="771"/>
        <end position="784"/>
    </location>
</feature>
<feature type="compositionally biased region" description="Basic and acidic residues" evidence="2">
    <location>
        <begin position="786"/>
        <end position="795"/>
    </location>
</feature>
<evidence type="ECO:0000313" key="5">
    <source>
        <dbReference type="Proteomes" id="UP001620645"/>
    </source>
</evidence>
<feature type="region of interest" description="Disordered" evidence="2">
    <location>
        <begin position="665"/>
        <end position="696"/>
    </location>
</feature>
<comment type="caution">
    <text evidence="4">The sequence shown here is derived from an EMBL/GenBank/DDBJ whole genome shotgun (WGS) entry which is preliminary data.</text>
</comment>
<evidence type="ECO:0000256" key="2">
    <source>
        <dbReference type="SAM" id="MobiDB-lite"/>
    </source>
</evidence>
<feature type="compositionally biased region" description="Basic residues" evidence="2">
    <location>
        <begin position="749"/>
        <end position="758"/>
    </location>
</feature>
<evidence type="ECO:0000313" key="4">
    <source>
        <dbReference type="EMBL" id="KAL3074321.1"/>
    </source>
</evidence>
<dbReference type="InterPro" id="IPR026854">
    <property type="entry name" value="VPS13_N"/>
</dbReference>
<feature type="region of interest" description="Disordered" evidence="2">
    <location>
        <begin position="584"/>
        <end position="616"/>
    </location>
</feature>
<keyword evidence="1" id="KW-0813">Transport</keyword>
<feature type="compositionally biased region" description="Low complexity" evidence="2">
    <location>
        <begin position="1692"/>
        <end position="1705"/>
    </location>
</feature>
<gene>
    <name evidence="4" type="ORF">niasHS_015151</name>
</gene>
<feature type="region of interest" description="Disordered" evidence="2">
    <location>
        <begin position="743"/>
        <end position="795"/>
    </location>
</feature>
<evidence type="ECO:0000259" key="3">
    <source>
        <dbReference type="Pfam" id="PF12624"/>
    </source>
</evidence>
<accession>A0ABD2IA50</accession>
<dbReference type="EMBL" id="JBICCN010000357">
    <property type="protein sequence ID" value="KAL3074321.1"/>
    <property type="molecule type" value="Genomic_DNA"/>
</dbReference>
<feature type="region of interest" description="Disordered" evidence="2">
    <location>
        <begin position="1644"/>
        <end position="1666"/>
    </location>
</feature>
<feature type="domain" description="Chorein N-terminal" evidence="3">
    <location>
        <begin position="1"/>
        <end position="503"/>
    </location>
</feature>